<feature type="transmembrane region" description="Helical" evidence="1">
    <location>
        <begin position="85"/>
        <end position="106"/>
    </location>
</feature>
<dbReference type="STRING" id="1774969.AUC69_13910"/>
<dbReference type="Pfam" id="PF14248">
    <property type="entry name" value="DUF4345"/>
    <property type="match status" value="1"/>
</dbReference>
<proteinExistence type="predicted"/>
<keyword evidence="3" id="KW-1185">Reference proteome</keyword>
<gene>
    <name evidence="2" type="ORF">AUC69_13910</name>
</gene>
<dbReference type="RefSeq" id="WP_083239349.1">
    <property type="nucleotide sequence ID" value="NZ_LPWF01000028.1"/>
</dbReference>
<feature type="transmembrane region" description="Helical" evidence="1">
    <location>
        <begin position="112"/>
        <end position="133"/>
    </location>
</feature>
<evidence type="ECO:0000313" key="2">
    <source>
        <dbReference type="EMBL" id="ODR96693.1"/>
    </source>
</evidence>
<comment type="caution">
    <text evidence="2">The sequence shown here is derived from an EMBL/GenBank/DDBJ whole genome shotgun (WGS) entry which is preliminary data.</text>
</comment>
<dbReference type="InterPro" id="IPR025597">
    <property type="entry name" value="DUF4345"/>
</dbReference>
<keyword evidence="1" id="KW-1133">Transmembrane helix</keyword>
<feature type="transmembrane region" description="Helical" evidence="1">
    <location>
        <begin position="55"/>
        <end position="78"/>
    </location>
</feature>
<name>A0A1E3VT39_9HYPH</name>
<dbReference type="AlphaFoldDB" id="A0A1E3VT39"/>
<organism evidence="2 3">
    <name type="scientific">Methyloceanibacter superfactus</name>
    <dbReference type="NCBI Taxonomy" id="1774969"/>
    <lineage>
        <taxon>Bacteria</taxon>
        <taxon>Pseudomonadati</taxon>
        <taxon>Pseudomonadota</taxon>
        <taxon>Alphaproteobacteria</taxon>
        <taxon>Hyphomicrobiales</taxon>
        <taxon>Hyphomicrobiaceae</taxon>
        <taxon>Methyloceanibacter</taxon>
    </lineage>
</organism>
<evidence type="ECO:0000313" key="3">
    <source>
        <dbReference type="Proteomes" id="UP000094472"/>
    </source>
</evidence>
<dbReference type="Proteomes" id="UP000094472">
    <property type="component" value="Unassembled WGS sequence"/>
</dbReference>
<reference evidence="2 3" key="1">
    <citation type="journal article" date="2016" name="Environ. Microbiol.">
        <title>New Methyloceanibacter diversity from North Sea sediments includes methanotroph containing solely the soluble methane monooxygenase.</title>
        <authorList>
            <person name="Vekeman B."/>
            <person name="Kerckhof F.M."/>
            <person name="Cremers G."/>
            <person name="de Vos P."/>
            <person name="Vandamme P."/>
            <person name="Boon N."/>
            <person name="Op den Camp H.J."/>
            <person name="Heylen K."/>
        </authorList>
    </citation>
    <scope>NUCLEOTIDE SEQUENCE [LARGE SCALE GENOMIC DNA]</scope>
    <source>
        <strain evidence="2 3">R-67175</strain>
    </source>
</reference>
<keyword evidence="1" id="KW-0812">Transmembrane</keyword>
<keyword evidence="1" id="KW-0472">Membrane</keyword>
<protein>
    <recommendedName>
        <fullName evidence="4">DUF4345 domain-containing protein</fullName>
    </recommendedName>
</protein>
<accession>A0A1E3VT39</accession>
<sequence>MPEQLLAGPRNSKLMRLYLLLVVALIIPIALSYGVQPQSVLPKALDITVTGTDQIHIFRAMMCLYLGSALFWAIAAFTPAWQRTAVIWAIFFALSLAAGRLISLIVDGRPSLLLDIYLAVEVLGGLLGLAILITEDRKLKR</sequence>
<feature type="transmembrane region" description="Helical" evidence="1">
    <location>
        <begin position="17"/>
        <end position="35"/>
    </location>
</feature>
<evidence type="ECO:0008006" key="4">
    <source>
        <dbReference type="Google" id="ProtNLM"/>
    </source>
</evidence>
<evidence type="ECO:0000256" key="1">
    <source>
        <dbReference type="SAM" id="Phobius"/>
    </source>
</evidence>
<dbReference type="EMBL" id="LPWF01000028">
    <property type="protein sequence ID" value="ODR96693.1"/>
    <property type="molecule type" value="Genomic_DNA"/>
</dbReference>
<dbReference type="OrthoDB" id="1188911at2"/>